<reference evidence="1 2" key="1">
    <citation type="journal article" date="2022" name="DNA Res.">
        <title>Chromosomal-level genome assembly of the orchid tree Bauhinia variegata (Leguminosae; Cercidoideae) supports the allotetraploid origin hypothesis of Bauhinia.</title>
        <authorList>
            <person name="Zhong Y."/>
            <person name="Chen Y."/>
            <person name="Zheng D."/>
            <person name="Pang J."/>
            <person name="Liu Y."/>
            <person name="Luo S."/>
            <person name="Meng S."/>
            <person name="Qian L."/>
            <person name="Wei D."/>
            <person name="Dai S."/>
            <person name="Zhou R."/>
        </authorList>
    </citation>
    <scope>NUCLEOTIDE SEQUENCE [LARGE SCALE GENOMIC DNA]</scope>
    <source>
        <strain evidence="1">BV-YZ2020</strain>
    </source>
</reference>
<evidence type="ECO:0000313" key="2">
    <source>
        <dbReference type="Proteomes" id="UP000828941"/>
    </source>
</evidence>
<dbReference type="EMBL" id="CM039439">
    <property type="protein sequence ID" value="KAI4296491.1"/>
    <property type="molecule type" value="Genomic_DNA"/>
</dbReference>
<protein>
    <submittedName>
        <fullName evidence="1">Uncharacterized protein</fullName>
    </submittedName>
</protein>
<accession>A0ACB9KH22</accession>
<name>A0ACB9KH22_BAUVA</name>
<gene>
    <name evidence="1" type="ORF">L6164_036444</name>
</gene>
<keyword evidence="2" id="KW-1185">Reference proteome</keyword>
<proteinExistence type="predicted"/>
<organism evidence="1 2">
    <name type="scientific">Bauhinia variegata</name>
    <name type="common">Purple orchid tree</name>
    <name type="synonym">Phanera variegata</name>
    <dbReference type="NCBI Taxonomy" id="167791"/>
    <lineage>
        <taxon>Eukaryota</taxon>
        <taxon>Viridiplantae</taxon>
        <taxon>Streptophyta</taxon>
        <taxon>Embryophyta</taxon>
        <taxon>Tracheophyta</taxon>
        <taxon>Spermatophyta</taxon>
        <taxon>Magnoliopsida</taxon>
        <taxon>eudicotyledons</taxon>
        <taxon>Gunneridae</taxon>
        <taxon>Pentapetalae</taxon>
        <taxon>rosids</taxon>
        <taxon>fabids</taxon>
        <taxon>Fabales</taxon>
        <taxon>Fabaceae</taxon>
        <taxon>Cercidoideae</taxon>
        <taxon>Cercideae</taxon>
        <taxon>Bauhiniinae</taxon>
        <taxon>Bauhinia</taxon>
    </lineage>
</organism>
<sequence length="107" mass="12014">MMISVKLCFLPLVLLLIHSSFTLALLSTSDVNPPYPKAISDLREAIVRGLGLTEEFKITGFDPREAQMGHSVQYEFDVEVDQKVIRFKLLEDMNRCVPGRESGSTRG</sequence>
<evidence type="ECO:0000313" key="1">
    <source>
        <dbReference type="EMBL" id="KAI4296491.1"/>
    </source>
</evidence>
<comment type="caution">
    <text evidence="1">The sequence shown here is derived from an EMBL/GenBank/DDBJ whole genome shotgun (WGS) entry which is preliminary data.</text>
</comment>
<dbReference type="Proteomes" id="UP000828941">
    <property type="component" value="Chromosome 14"/>
</dbReference>